<evidence type="ECO:0000313" key="2">
    <source>
        <dbReference type="Proteomes" id="UP000488299"/>
    </source>
</evidence>
<keyword evidence="2" id="KW-1185">Reference proteome</keyword>
<proteinExistence type="predicted"/>
<dbReference type="AlphaFoldDB" id="A0A7J5TU55"/>
<name>A0A7J5TU55_9BACT</name>
<accession>A0A7J5TU55</accession>
<evidence type="ECO:0000313" key="1">
    <source>
        <dbReference type="EMBL" id="KAB7725850.1"/>
    </source>
</evidence>
<reference evidence="1 2" key="1">
    <citation type="submission" date="2019-10" db="EMBL/GenBank/DDBJ databases">
        <title>Rudanella paleaurantiibacter sp. nov., isolated from sludge.</title>
        <authorList>
            <person name="Xu S.Q."/>
        </authorList>
    </citation>
    <scope>NUCLEOTIDE SEQUENCE [LARGE SCALE GENOMIC DNA]</scope>
    <source>
        <strain evidence="1 2">HX-22-17</strain>
    </source>
</reference>
<organism evidence="1 2">
    <name type="scientific">Rudanella paleaurantiibacter</name>
    <dbReference type="NCBI Taxonomy" id="2614655"/>
    <lineage>
        <taxon>Bacteria</taxon>
        <taxon>Pseudomonadati</taxon>
        <taxon>Bacteroidota</taxon>
        <taxon>Cytophagia</taxon>
        <taxon>Cytophagales</taxon>
        <taxon>Cytophagaceae</taxon>
        <taxon>Rudanella</taxon>
    </lineage>
</organism>
<dbReference type="Proteomes" id="UP000488299">
    <property type="component" value="Unassembled WGS sequence"/>
</dbReference>
<gene>
    <name evidence="1" type="ORF">F5984_25520</name>
</gene>
<comment type="caution">
    <text evidence="1">The sequence shown here is derived from an EMBL/GenBank/DDBJ whole genome shotgun (WGS) entry which is preliminary data.</text>
</comment>
<sequence length="100" mass="11547">MSDNRPAEEHFALLFPGKPIPSWAYETIRYFDYHAYNTGEENVETVRLERVIGTTHPSYGLAANANLREKVQQPRRRSDSGLTECPVCWPPIRHVFNWSG</sequence>
<dbReference type="EMBL" id="WELI01000019">
    <property type="protein sequence ID" value="KAB7725850.1"/>
    <property type="molecule type" value="Genomic_DNA"/>
</dbReference>
<protein>
    <submittedName>
        <fullName evidence="1">Uncharacterized protein</fullName>
    </submittedName>
</protein>
<dbReference type="RefSeq" id="WP_152127089.1">
    <property type="nucleotide sequence ID" value="NZ_WELI01000019.1"/>
</dbReference>